<dbReference type="AlphaFoldDB" id="A0A317JXN2"/>
<sequence length="152" mass="17391">MMRRRLAPGHGEFAAHPAARDLATGRLMSDPTADFFEAIGRRGHERHLEEATGTIRFDLEHDHEVERWLLVIDRGDVRVSREEGPADCVVRSSRAAFDRIVTGRSHIYATWARNELRLEGDARLARLFQRLMPGPPGAHHPRDFAQERRRPA</sequence>
<dbReference type="InterPro" id="IPR003033">
    <property type="entry name" value="SCP2_sterol-bd_dom"/>
</dbReference>
<evidence type="ECO:0000313" key="4">
    <source>
        <dbReference type="Proteomes" id="UP000245683"/>
    </source>
</evidence>
<gene>
    <name evidence="3" type="ORF">DLJ46_22595</name>
</gene>
<accession>A0A317JXN2</accession>
<evidence type="ECO:0000313" key="3">
    <source>
        <dbReference type="EMBL" id="PWU45080.1"/>
    </source>
</evidence>
<dbReference type="Gene3D" id="3.30.1050.10">
    <property type="entry name" value="SCP2 sterol-binding domain"/>
    <property type="match status" value="1"/>
</dbReference>
<comment type="caution">
    <text evidence="3">The sequence shown here is derived from an EMBL/GenBank/DDBJ whole genome shotgun (WGS) entry which is preliminary data.</text>
</comment>
<dbReference type="Proteomes" id="UP000245683">
    <property type="component" value="Unassembled WGS sequence"/>
</dbReference>
<name>A0A317JXN2_9ACTN</name>
<feature type="compositionally biased region" description="Basic and acidic residues" evidence="1">
    <location>
        <begin position="140"/>
        <end position="152"/>
    </location>
</feature>
<evidence type="ECO:0000259" key="2">
    <source>
        <dbReference type="Pfam" id="PF02036"/>
    </source>
</evidence>
<protein>
    <submittedName>
        <fullName evidence="3">Sterol-binding protein</fullName>
    </submittedName>
</protein>
<feature type="domain" description="SCP2" evidence="2">
    <location>
        <begin position="44"/>
        <end position="132"/>
    </location>
</feature>
<dbReference type="EMBL" id="QGSV01000269">
    <property type="protein sequence ID" value="PWU45080.1"/>
    <property type="molecule type" value="Genomic_DNA"/>
</dbReference>
<proteinExistence type="predicted"/>
<dbReference type="Pfam" id="PF02036">
    <property type="entry name" value="SCP2"/>
    <property type="match status" value="1"/>
</dbReference>
<keyword evidence="4" id="KW-1185">Reference proteome</keyword>
<organism evidence="3 4">
    <name type="scientific">Micromonospora globispora</name>
    <dbReference type="NCBI Taxonomy" id="1450148"/>
    <lineage>
        <taxon>Bacteria</taxon>
        <taxon>Bacillati</taxon>
        <taxon>Actinomycetota</taxon>
        <taxon>Actinomycetes</taxon>
        <taxon>Micromonosporales</taxon>
        <taxon>Micromonosporaceae</taxon>
        <taxon>Micromonospora</taxon>
    </lineage>
</organism>
<dbReference type="InterPro" id="IPR036527">
    <property type="entry name" value="SCP2_sterol-bd_dom_sf"/>
</dbReference>
<dbReference type="SUPFAM" id="SSF55718">
    <property type="entry name" value="SCP-like"/>
    <property type="match status" value="1"/>
</dbReference>
<feature type="region of interest" description="Disordered" evidence="1">
    <location>
        <begin position="132"/>
        <end position="152"/>
    </location>
</feature>
<reference evidence="4" key="1">
    <citation type="submission" date="2018-05" db="EMBL/GenBank/DDBJ databases">
        <title>Micromonospora globispora sp. nov. and Micromonospora rugosa sp. nov., isolated from marine sediment.</title>
        <authorList>
            <person name="Carro L."/>
            <person name="Aysel V."/>
            <person name="Cetin D."/>
            <person name="Igual J.M."/>
            <person name="Klenk H.-P."/>
            <person name="Trujillo M.E."/>
            <person name="Sahin N."/>
        </authorList>
    </citation>
    <scope>NUCLEOTIDE SEQUENCE [LARGE SCALE GENOMIC DNA]</scope>
    <source>
        <strain evidence="4">S2904</strain>
    </source>
</reference>
<evidence type="ECO:0000256" key="1">
    <source>
        <dbReference type="SAM" id="MobiDB-lite"/>
    </source>
</evidence>